<feature type="transmembrane region" description="Helical" evidence="1">
    <location>
        <begin position="200"/>
        <end position="219"/>
    </location>
</feature>
<dbReference type="EMBL" id="CAFBIY010000153">
    <property type="protein sequence ID" value="CAB4852767.1"/>
    <property type="molecule type" value="Genomic_DNA"/>
</dbReference>
<evidence type="ECO:0000313" key="3">
    <source>
        <dbReference type="EMBL" id="CAB4719943.1"/>
    </source>
</evidence>
<dbReference type="EMBL" id="CAFBMT010000006">
    <property type="protein sequence ID" value="CAB4929153.1"/>
    <property type="molecule type" value="Genomic_DNA"/>
</dbReference>
<organism evidence="5">
    <name type="scientific">freshwater metagenome</name>
    <dbReference type="NCBI Taxonomy" id="449393"/>
    <lineage>
        <taxon>unclassified sequences</taxon>
        <taxon>metagenomes</taxon>
        <taxon>ecological metagenomes</taxon>
    </lineage>
</organism>
<evidence type="ECO:0000313" key="2">
    <source>
        <dbReference type="EMBL" id="CAB4363547.1"/>
    </source>
</evidence>
<evidence type="ECO:0000313" key="5">
    <source>
        <dbReference type="EMBL" id="CAB4929153.1"/>
    </source>
</evidence>
<feature type="transmembrane region" description="Helical" evidence="1">
    <location>
        <begin position="226"/>
        <end position="244"/>
    </location>
</feature>
<dbReference type="EMBL" id="CAESGF010000006">
    <property type="protein sequence ID" value="CAB4363547.1"/>
    <property type="molecule type" value="Genomic_DNA"/>
</dbReference>
<feature type="transmembrane region" description="Helical" evidence="1">
    <location>
        <begin position="175"/>
        <end position="194"/>
    </location>
</feature>
<name>A0A6J7ID97_9ZZZZ</name>
<keyword evidence="1" id="KW-0812">Transmembrane</keyword>
<dbReference type="AlphaFoldDB" id="A0A6J7ID97"/>
<feature type="transmembrane region" description="Helical" evidence="1">
    <location>
        <begin position="275"/>
        <end position="293"/>
    </location>
</feature>
<evidence type="ECO:0000313" key="4">
    <source>
        <dbReference type="EMBL" id="CAB4852767.1"/>
    </source>
</evidence>
<evidence type="ECO:0000256" key="1">
    <source>
        <dbReference type="SAM" id="Phobius"/>
    </source>
</evidence>
<gene>
    <name evidence="3" type="ORF">UFOPK2656_01253</name>
    <name evidence="4" type="ORF">UFOPK3267_02287</name>
    <name evidence="5" type="ORF">UFOPK3651_01362</name>
    <name evidence="6" type="ORF">UFOPK3931_00521</name>
    <name evidence="2" type="ORF">UFOPK4189_01327</name>
</gene>
<dbReference type="EMBL" id="CAEZYF010000006">
    <property type="protein sequence ID" value="CAB4719943.1"/>
    <property type="molecule type" value="Genomic_DNA"/>
</dbReference>
<reference evidence="5" key="1">
    <citation type="submission" date="2020-05" db="EMBL/GenBank/DDBJ databases">
        <authorList>
            <person name="Chiriac C."/>
            <person name="Salcher M."/>
            <person name="Ghai R."/>
            <person name="Kavagutti S V."/>
        </authorList>
    </citation>
    <scope>NUCLEOTIDE SEQUENCE</scope>
</reference>
<keyword evidence="1" id="KW-1133">Transmembrane helix</keyword>
<sequence>MATAGVICLVYLVYRPPSIDYASGDFRARLFQQGAFVWNNLWFGGHPLPGYGVVSPMISGVFGVVPVAVASVLLGTWCFILLAEGWAAAHPELPDPVITVILFACGCGVNLWAGRLTFTPAVAFGVACLLARQRDHRRLAVLLAALCGLSSPVGALSLAVVLSALWLADSGSRRHTFFVAAAAVIPIGMLIVLFPEGGWYPFTGGSFFLLCVALAVIGWCGRDIKVVRWTVGVYALVAIAAFVVKSPLGGNVVRLGWLASGPAGAVVIRRHRRTLLPAFAAFSLIWGWAYVSMSIQRSTPTASAAYYESLASYINALPGEQRVEVVPTDTYLQADVLAIEINIARGWETQIDRELNPEFYGNQLTDANFHLWLQQHAVQYVAVPLVGVHDKSIDEAAIINARPSYLRQVWADSKWKLYRVLDPLPLADNNATVIDVQPESLTIDARAAGPTTVRFRFTHMYAVTSGDACVSANPDGWIALDVRRPGIIRLEISVANSLSFGHGPTCSATVNSDSNGSTPDP</sequence>
<keyword evidence="1" id="KW-0472">Membrane</keyword>
<accession>A0A6J7ID97</accession>
<feature type="transmembrane region" description="Helical" evidence="1">
    <location>
        <begin position="139"/>
        <end position="168"/>
    </location>
</feature>
<dbReference type="EMBL" id="CAFBOL010000008">
    <property type="protein sequence ID" value="CAB4976432.1"/>
    <property type="molecule type" value="Genomic_DNA"/>
</dbReference>
<feature type="transmembrane region" description="Helical" evidence="1">
    <location>
        <begin position="57"/>
        <end position="83"/>
    </location>
</feature>
<protein>
    <submittedName>
        <fullName evidence="5">Unannotated protein</fullName>
    </submittedName>
</protein>
<proteinExistence type="predicted"/>
<feature type="transmembrane region" description="Helical" evidence="1">
    <location>
        <begin position="95"/>
        <end position="113"/>
    </location>
</feature>
<evidence type="ECO:0000313" key="6">
    <source>
        <dbReference type="EMBL" id="CAB4976432.1"/>
    </source>
</evidence>